<dbReference type="InterPro" id="IPR006530">
    <property type="entry name" value="YD"/>
</dbReference>
<evidence type="ECO:0000259" key="5">
    <source>
        <dbReference type="Pfam" id="PF20148"/>
    </source>
</evidence>
<organism evidence="7 8">
    <name type="scientific">Photorhabdus australis subsp. thailandensis</name>
    <dbReference type="NCBI Taxonomy" id="2805096"/>
    <lineage>
        <taxon>Bacteria</taxon>
        <taxon>Pseudomonadati</taxon>
        <taxon>Pseudomonadota</taxon>
        <taxon>Gammaproteobacteria</taxon>
        <taxon>Enterobacterales</taxon>
        <taxon>Morganellaceae</taxon>
        <taxon>Photorhabdus</taxon>
    </lineage>
</organism>
<evidence type="ECO:0000313" key="8">
    <source>
        <dbReference type="Proteomes" id="UP000093476"/>
    </source>
</evidence>
<keyword evidence="3" id="KW-0812">Transmembrane</keyword>
<evidence type="ECO:0000256" key="2">
    <source>
        <dbReference type="SAM" id="MobiDB-lite"/>
    </source>
</evidence>
<dbReference type="CDD" id="cd14742">
    <property type="entry name" value="PAAR_RHS"/>
    <property type="match status" value="1"/>
</dbReference>
<feature type="domain" description="DUF6531" evidence="5">
    <location>
        <begin position="331"/>
        <end position="403"/>
    </location>
</feature>
<dbReference type="InterPro" id="IPR022385">
    <property type="entry name" value="Rhs_assc_core"/>
</dbReference>
<keyword evidence="3" id="KW-1133">Transmembrane helix</keyword>
<sequence length="1642" mass="183939">MGTLQNVWVGAGSAQRFPAAEPQKIAPNTDKTLSKPSSPPPRTAKTASDNVLDFLESNTLSHVSMAMAGAYAVATGTIAPFAVGLGAGIVGAYAGGYVGDKIGHQVADFLGIQTVATEGDAPARLGDVIAHQNKSAGAWGTLGGILLGAVAAVAAAAFVVATAGTGAVVLAAAAAGLAGGFVGGVVGGIGAAIGQYGQNKGAIIEGSPNVFFEGQPVARVGDKILCSNHPRPMVIAEGAKTVFANGKPIARLGHRTTCDARINSAAASIAITRETEGVYDIMESSNKALRWAIAIAGLIPLPRRKNTGKNPEAKPSVKKEGCSYKSCGQAGEPVDVATGDFLQVWPVLSLPGFLPLALNRVYRSTANFSGIFGPKWADDWSQHLRRDGEETHFTDGEGVIYTFHTPTEEVFSVNLHAGHYLLYGQRSGALHLFNRQTQRILSFAKGQGDKHCLSTIEDRNGNQMIFRYDEAGRLADIGRSDGTELVLHYEQQQLTAIDWLHEGQRQRLVSCRYDTQSYLVECKSFQFYHLWHEYSVQGYMIRWHDTEKTDFTLRYDSAGRVISTATPQGYWQDRFIYDDTEKVTTYLDAEGGRTRYWYNADGLVTRQVDPLGNETLTVWDFSHKVSETDPLGRTVSNEYSPYGELIAATNPAGEITAYNYDEYGQLAQIKQPDGGLWGYHYNDRGNLDAVTDPQGRREDYRYGPHGELLRHVLPDGRQWYYGYQRQRLSEVIAPNGCATQFEFDGLGRLLTVTDELNQQTRYHHSSFHASPAGSVSEIHLPDGVRQTIGYDSERQVSAVTDGQGRVTRYRYGAFDLLSGITRPDGTTVTFAYDKLTQLIAVTGATGETYRYVRDHAGRIISETDFAGRTLQYQYDRVGRRITTRYPDNQLLRWCYSVEDWVTRQEVWQEEDKQCQLVEVTEYAYDSKGRLMRATNPDVAVEFEYDPFGNLTTEKINGRTVAQQWDRLSGLPTRQQVDGMPGLNWEYSALGLVTRFRLDGHKPLYIQHDGLGQETVRENEVGFIQSQYYTSTGLLSHQSAGHSSVMFRQALQEADPHHPPFGSVVNRRWHYDRAYNVACIEDSRWEQTRYGYNANDQVVEALFGGTPSAREETFMYDANQNISYCRQIPEWPSKPIHQAYQEQQNGRVVRHGENEYRYDENGRMVEKIVHKYGFQPRTFRYCWDVHNQLTEFITPEGTRWRYRYDAFGRRISKRKEVDATLEATNLQRWFDGLPDLEMKPTAIIGYDYLWSGDQLIAETPVYANGTVAYEESIHWLYEPEELTPAARYEKGKLHYVVSDHQGTPREILTEEGKLAWAGRLFTWGDPEFWRVSSRKAETVSCNLRFVGQYEDEESGLFYNRFRYYNPETAQYLTPDPFGLEGGFNPYGYVHNPLTWVDPLGLCRRGRKILVLVKQPILSSNTLFSNPVSSHLSSRRLFPSSSTGGSSSITSKLISKLGLEFPLGTRTISTSTIRVFPGTIQQSAQFSTCKGLKTKQNLEKLKRIGDSTGSQEPYIFFNKTHKDSLPRPKGIGPNGGRLQSHHGLQQEWAIQNLSKYGYNPQLAPTITLETGKGLPHTHISKAQNTRRDDRTDQGNGKWSSSLQEELGYIVSDLKSVGFSDAYIYKVLEQQYKMFDKLKIPYERI</sequence>
<dbReference type="Pfam" id="PF05488">
    <property type="entry name" value="PAAR_motif"/>
    <property type="match status" value="1"/>
</dbReference>
<dbReference type="NCBIfam" id="TIGR03696">
    <property type="entry name" value="Rhs_assc_core"/>
    <property type="match status" value="1"/>
</dbReference>
<feature type="domain" description="Tox-SHH" evidence="4">
    <location>
        <begin position="1535"/>
        <end position="1633"/>
    </location>
</feature>
<dbReference type="GO" id="GO:0016787">
    <property type="term" value="F:hydrolase activity"/>
    <property type="evidence" value="ECO:0007669"/>
    <property type="project" value="UniProtKB-KW"/>
</dbReference>
<dbReference type="InterPro" id="IPR050708">
    <property type="entry name" value="T6SS_VgrG/RHS"/>
</dbReference>
<evidence type="ECO:0000256" key="1">
    <source>
        <dbReference type="ARBA" id="ARBA00022737"/>
    </source>
</evidence>
<dbReference type="EMBL" id="LOMY01000104">
    <property type="protein sequence ID" value="OCQ51758.1"/>
    <property type="molecule type" value="Genomic_DNA"/>
</dbReference>
<dbReference type="STRING" id="286156.Ppb6_02871"/>
<feature type="transmembrane region" description="Helical" evidence="3">
    <location>
        <begin position="168"/>
        <end position="193"/>
    </location>
</feature>
<keyword evidence="7" id="KW-0378">Hydrolase</keyword>
<dbReference type="InterPro" id="IPR045351">
    <property type="entry name" value="DUF6531"/>
</dbReference>
<dbReference type="Pfam" id="PF20148">
    <property type="entry name" value="DUF6531"/>
    <property type="match status" value="1"/>
</dbReference>
<feature type="domain" description="Teneurin-like YD-shell" evidence="6">
    <location>
        <begin position="1082"/>
        <end position="1218"/>
    </location>
</feature>
<dbReference type="InterPro" id="IPR056823">
    <property type="entry name" value="TEN-like_YD-shell"/>
</dbReference>
<proteinExistence type="predicted"/>
<dbReference type="PANTHER" id="PTHR32305:SF15">
    <property type="entry name" value="PROTEIN RHSA-RELATED"/>
    <property type="match status" value="1"/>
</dbReference>
<dbReference type="Gene3D" id="2.180.10.10">
    <property type="entry name" value="RHS repeat-associated core"/>
    <property type="match status" value="2"/>
</dbReference>
<dbReference type="InterPro" id="IPR008727">
    <property type="entry name" value="PAAR_motif"/>
</dbReference>
<dbReference type="Pfam" id="PF15652">
    <property type="entry name" value="Tox-SHH"/>
    <property type="match status" value="1"/>
</dbReference>
<feature type="domain" description="Teneurin-like YD-shell" evidence="6">
    <location>
        <begin position="634"/>
        <end position="765"/>
    </location>
</feature>
<keyword evidence="3" id="KW-0472">Membrane</keyword>
<feature type="region of interest" description="Disordered" evidence="2">
    <location>
        <begin position="1571"/>
        <end position="1597"/>
    </location>
</feature>
<dbReference type="Pfam" id="PF25023">
    <property type="entry name" value="TEN_YD-shell"/>
    <property type="match status" value="3"/>
</dbReference>
<evidence type="ECO:0000256" key="3">
    <source>
        <dbReference type="SAM" id="Phobius"/>
    </source>
</evidence>
<dbReference type="EC" id="3.1.-.-" evidence="7"/>
<dbReference type="Gene3D" id="2.60.200.60">
    <property type="match status" value="1"/>
</dbReference>
<comment type="caution">
    <text evidence="7">The sequence shown here is derived from an EMBL/GenBank/DDBJ whole genome shotgun (WGS) entry which is preliminary data.</text>
</comment>
<dbReference type="Proteomes" id="UP000093476">
    <property type="component" value="Unassembled WGS sequence"/>
</dbReference>
<feature type="region of interest" description="Disordered" evidence="2">
    <location>
        <begin position="18"/>
        <end position="47"/>
    </location>
</feature>
<dbReference type="NCBIfam" id="TIGR01643">
    <property type="entry name" value="YD_repeat_2x"/>
    <property type="match status" value="7"/>
</dbReference>
<evidence type="ECO:0000313" key="7">
    <source>
        <dbReference type="EMBL" id="OCQ51758.1"/>
    </source>
</evidence>
<dbReference type="SUPFAM" id="SSF82171">
    <property type="entry name" value="DPP6 N-terminal domain-like"/>
    <property type="match status" value="1"/>
</dbReference>
<dbReference type="PANTHER" id="PTHR32305">
    <property type="match status" value="1"/>
</dbReference>
<feature type="domain" description="Teneurin-like YD-shell" evidence="6">
    <location>
        <begin position="827"/>
        <end position="960"/>
    </location>
</feature>
<accession>A0A1C0U1F7</accession>
<gene>
    <name evidence="7" type="primary">rhsC</name>
    <name evidence="7" type="ORF">Ppb6_02871</name>
</gene>
<feature type="transmembrane region" description="Helical" evidence="3">
    <location>
        <begin position="138"/>
        <end position="161"/>
    </location>
</feature>
<keyword evidence="8" id="KW-1185">Reference proteome</keyword>
<keyword evidence="1" id="KW-0677">Repeat</keyword>
<dbReference type="InterPro" id="IPR028900">
    <property type="entry name" value="Tox-SHH_dom"/>
</dbReference>
<evidence type="ECO:0000259" key="4">
    <source>
        <dbReference type="Pfam" id="PF15652"/>
    </source>
</evidence>
<protein>
    <submittedName>
        <fullName evidence="7">Putative deoxyribonuclease RhsC</fullName>
        <ecNumber evidence="7">3.1.-.-</ecNumber>
    </submittedName>
</protein>
<dbReference type="PATRIC" id="fig|286156.4.peg.3259"/>
<reference evidence="7 8" key="1">
    <citation type="submission" date="2015-12" db="EMBL/GenBank/DDBJ databases">
        <title>Genome comparisons provide insights into the role of secondary metabolites in the pathogenic phase of the Photorhabdus life cycle.</title>
        <authorList>
            <person name="Tobias N.J."/>
            <person name="Mishra B."/>
            <person name="Gupta D.K."/>
            <person name="Thines M."/>
            <person name="Stinear T.P."/>
            <person name="Bode H.B."/>
        </authorList>
    </citation>
    <scope>NUCLEOTIDE SEQUENCE [LARGE SCALE GENOMIC DNA]</scope>
    <source>
        <strain evidence="7 8">PB68.1</strain>
    </source>
</reference>
<name>A0A1C0U1F7_9GAMM</name>
<dbReference type="RefSeq" id="WP_083195651.1">
    <property type="nucleotide sequence ID" value="NZ_CAWMQZ010000104.1"/>
</dbReference>
<evidence type="ECO:0000259" key="6">
    <source>
        <dbReference type="Pfam" id="PF25023"/>
    </source>
</evidence>